<proteinExistence type="predicted"/>
<evidence type="ECO:0000256" key="1">
    <source>
        <dbReference type="SAM" id="MobiDB-lite"/>
    </source>
</evidence>
<evidence type="ECO:0000313" key="3">
    <source>
        <dbReference type="EMBL" id="KAK3763920.1"/>
    </source>
</evidence>
<name>A0AAE1DBK5_9GAST</name>
<dbReference type="EMBL" id="JAWDGP010004484">
    <property type="protein sequence ID" value="KAK3763920.1"/>
    <property type="molecule type" value="Genomic_DNA"/>
</dbReference>
<accession>A0AAE1DBK5</accession>
<keyword evidence="2" id="KW-0732">Signal</keyword>
<keyword evidence="4" id="KW-1185">Reference proteome</keyword>
<feature type="compositionally biased region" description="Polar residues" evidence="1">
    <location>
        <begin position="115"/>
        <end position="124"/>
    </location>
</feature>
<comment type="caution">
    <text evidence="3">The sequence shown here is derived from an EMBL/GenBank/DDBJ whole genome shotgun (WGS) entry which is preliminary data.</text>
</comment>
<feature type="signal peptide" evidence="2">
    <location>
        <begin position="1"/>
        <end position="17"/>
    </location>
</feature>
<feature type="region of interest" description="Disordered" evidence="1">
    <location>
        <begin position="107"/>
        <end position="137"/>
    </location>
</feature>
<sequence length="137" mass="15205">MILLSGAIFTIISCGSSWWVTAWCRERSGVRQVIHCVSSAGHRLGGRRPDIEGSSRQNLVSTLRQVSEGALVVWSNDRCHLEEYGQCLDGHSSFALATKPHQEALMVKSRHTDRSVSTSSLQQPERSRQAGHGQSRY</sequence>
<gene>
    <name evidence="3" type="ORF">RRG08_050568</name>
</gene>
<evidence type="ECO:0000256" key="2">
    <source>
        <dbReference type="SAM" id="SignalP"/>
    </source>
</evidence>
<feature type="chain" id="PRO_5041952603" description="Secreted protein" evidence="2">
    <location>
        <begin position="18"/>
        <end position="137"/>
    </location>
</feature>
<protein>
    <recommendedName>
        <fullName evidence="5">Secreted protein</fullName>
    </recommendedName>
</protein>
<reference evidence="3" key="1">
    <citation type="journal article" date="2023" name="G3 (Bethesda)">
        <title>A reference genome for the long-term kleptoplast-retaining sea slug Elysia crispata morphotype clarki.</title>
        <authorList>
            <person name="Eastman K.E."/>
            <person name="Pendleton A.L."/>
            <person name="Shaikh M.A."/>
            <person name="Suttiyut T."/>
            <person name="Ogas R."/>
            <person name="Tomko P."/>
            <person name="Gavelis G."/>
            <person name="Widhalm J.R."/>
            <person name="Wisecaver J.H."/>
        </authorList>
    </citation>
    <scope>NUCLEOTIDE SEQUENCE</scope>
    <source>
        <strain evidence="3">ECLA1</strain>
    </source>
</reference>
<dbReference type="AlphaFoldDB" id="A0AAE1DBK5"/>
<dbReference type="Proteomes" id="UP001283361">
    <property type="component" value="Unassembled WGS sequence"/>
</dbReference>
<organism evidence="3 4">
    <name type="scientific">Elysia crispata</name>
    <name type="common">lettuce slug</name>
    <dbReference type="NCBI Taxonomy" id="231223"/>
    <lineage>
        <taxon>Eukaryota</taxon>
        <taxon>Metazoa</taxon>
        <taxon>Spiralia</taxon>
        <taxon>Lophotrochozoa</taxon>
        <taxon>Mollusca</taxon>
        <taxon>Gastropoda</taxon>
        <taxon>Heterobranchia</taxon>
        <taxon>Euthyneura</taxon>
        <taxon>Panpulmonata</taxon>
        <taxon>Sacoglossa</taxon>
        <taxon>Placobranchoidea</taxon>
        <taxon>Plakobranchidae</taxon>
        <taxon>Elysia</taxon>
    </lineage>
</organism>
<evidence type="ECO:0008006" key="5">
    <source>
        <dbReference type="Google" id="ProtNLM"/>
    </source>
</evidence>
<evidence type="ECO:0000313" key="4">
    <source>
        <dbReference type="Proteomes" id="UP001283361"/>
    </source>
</evidence>